<dbReference type="Gene3D" id="3.40.50.1000">
    <property type="entry name" value="HAD superfamily/HAD-like"/>
    <property type="match status" value="2"/>
</dbReference>
<dbReference type="Pfam" id="PF13242">
    <property type="entry name" value="Hydrolase_like"/>
    <property type="match status" value="1"/>
</dbReference>
<dbReference type="SUPFAM" id="SSF56784">
    <property type="entry name" value="HAD-like"/>
    <property type="match status" value="1"/>
</dbReference>
<gene>
    <name evidence="1" type="ORF">LTR05_001063</name>
</gene>
<evidence type="ECO:0000313" key="2">
    <source>
        <dbReference type="Proteomes" id="UP001309876"/>
    </source>
</evidence>
<dbReference type="GO" id="GO:0046474">
    <property type="term" value="P:glycerophospholipid biosynthetic process"/>
    <property type="evidence" value="ECO:0007669"/>
    <property type="project" value="TreeGrafter"/>
</dbReference>
<dbReference type="Pfam" id="PF13344">
    <property type="entry name" value="Hydrolase_6"/>
    <property type="match status" value="1"/>
</dbReference>
<reference evidence="1 2" key="1">
    <citation type="submission" date="2023-08" db="EMBL/GenBank/DDBJ databases">
        <title>Black Yeasts Isolated from many extreme environments.</title>
        <authorList>
            <person name="Coleine C."/>
            <person name="Stajich J.E."/>
            <person name="Selbmann L."/>
        </authorList>
    </citation>
    <scope>NUCLEOTIDE SEQUENCE [LARGE SCALE GENOMIC DNA]</scope>
    <source>
        <strain evidence="1 2">CCFEE 5910</strain>
    </source>
</reference>
<dbReference type="PANTHER" id="PTHR14269:SF57">
    <property type="entry name" value="SUPERFAMILY HYDROLASE, PUTATIVE (AFU_ORTHOLOGUE AFUA_2G02580)-RELATED"/>
    <property type="match status" value="1"/>
</dbReference>
<keyword evidence="2" id="KW-1185">Reference proteome</keyword>
<sequence length="422" mass="46817">MSALMESQTINAQVVVTTLHSHLPKGYPTLHSLLSEFNDRPSELSSQTLSIDGVLLRSSDPIPGAPEAISYLQTNEIPSIFLTNGGGKTELKRAKDLNTKLSLPEKYHIQESQLVQSHTPLRELATTHGDPSYKKKCVLVVGGDDDKCRRVAESYGFENVVTPGDILTAYPDVWPFSSNFNSYYSSFAQPLPKPVNIESADAENESLKIDVIFVFNDPRDWGLDVQLVLDIMLSHKGIVGTYSPKNGKKDLPNHGYQADGQPVIYFSNPDLLWASAYPLSRLGQGGYREALCGVWRAITKSASGTEIPLKYEILGKPHKLTYEYAEKQLIRFREGAYGKDIGQEVPLNKVYMIGDNPESDIMGANNYESQVGAQWMSLLTRTGVFRARPGEEPSIKPTSIVDDVREGVRWAFKDSGWDGKID</sequence>
<dbReference type="NCBIfam" id="TIGR01460">
    <property type="entry name" value="HAD-SF-IIA"/>
    <property type="match status" value="1"/>
</dbReference>
<dbReference type="PANTHER" id="PTHR14269">
    <property type="entry name" value="CDP-DIACYLGLYCEROL--GLYCEROL-3-PHOSPHATE 3-PHOSPHATIDYLTRANSFERASE-RELATED"/>
    <property type="match status" value="1"/>
</dbReference>
<dbReference type="NCBIfam" id="TIGR01456">
    <property type="entry name" value="CECR5"/>
    <property type="match status" value="1"/>
</dbReference>
<evidence type="ECO:0000313" key="1">
    <source>
        <dbReference type="EMBL" id="KAK5090886.1"/>
    </source>
</evidence>
<accession>A0AAN7YL17</accession>
<comment type="caution">
    <text evidence="1">The sequence shown here is derived from an EMBL/GenBank/DDBJ whole genome shotgun (WGS) entry which is preliminary data.</text>
</comment>
<dbReference type="InterPro" id="IPR006357">
    <property type="entry name" value="HAD-SF_hydro_IIA"/>
</dbReference>
<dbReference type="GO" id="GO:0005739">
    <property type="term" value="C:mitochondrion"/>
    <property type="evidence" value="ECO:0007669"/>
    <property type="project" value="TreeGrafter"/>
</dbReference>
<dbReference type="Proteomes" id="UP001309876">
    <property type="component" value="Unassembled WGS sequence"/>
</dbReference>
<dbReference type="InterPro" id="IPR036412">
    <property type="entry name" value="HAD-like_sf"/>
</dbReference>
<dbReference type="InterPro" id="IPR006353">
    <property type="entry name" value="HAD-SF_hydro_IIA_CECR5"/>
</dbReference>
<dbReference type="EMBL" id="JAVRRJ010000001">
    <property type="protein sequence ID" value="KAK5090886.1"/>
    <property type="molecule type" value="Genomic_DNA"/>
</dbReference>
<name>A0AAN7YL17_9EURO</name>
<dbReference type="InterPro" id="IPR050324">
    <property type="entry name" value="CDP-alcohol_PTase-I"/>
</dbReference>
<dbReference type="AlphaFoldDB" id="A0AAN7YL17"/>
<organism evidence="1 2">
    <name type="scientific">Lithohypha guttulata</name>
    <dbReference type="NCBI Taxonomy" id="1690604"/>
    <lineage>
        <taxon>Eukaryota</taxon>
        <taxon>Fungi</taxon>
        <taxon>Dikarya</taxon>
        <taxon>Ascomycota</taxon>
        <taxon>Pezizomycotina</taxon>
        <taxon>Eurotiomycetes</taxon>
        <taxon>Chaetothyriomycetidae</taxon>
        <taxon>Chaetothyriales</taxon>
        <taxon>Trichomeriaceae</taxon>
        <taxon>Lithohypha</taxon>
    </lineage>
</organism>
<protein>
    <submittedName>
        <fullName evidence="1">Uncharacterized protein</fullName>
    </submittedName>
</protein>
<proteinExistence type="predicted"/>
<dbReference type="InterPro" id="IPR023214">
    <property type="entry name" value="HAD_sf"/>
</dbReference>